<evidence type="ECO:0000313" key="11">
    <source>
        <dbReference type="EMBL" id="KAF0303840.1"/>
    </source>
</evidence>
<evidence type="ECO:0000256" key="5">
    <source>
        <dbReference type="ARBA" id="ARBA00023038"/>
    </source>
</evidence>
<evidence type="ECO:0000256" key="8">
    <source>
        <dbReference type="ARBA" id="ARBA00023242"/>
    </source>
</evidence>
<dbReference type="PROSITE" id="PS50023">
    <property type="entry name" value="LIM_DOMAIN_2"/>
    <property type="match status" value="1"/>
</dbReference>
<dbReference type="GO" id="GO:0046872">
    <property type="term" value="F:metal ion binding"/>
    <property type="evidence" value="ECO:0007669"/>
    <property type="project" value="UniProtKB-KW"/>
</dbReference>
<keyword evidence="7 11" id="KW-0371">Homeobox</keyword>
<evidence type="ECO:0000313" key="12">
    <source>
        <dbReference type="Proteomes" id="UP000440578"/>
    </source>
</evidence>
<dbReference type="GO" id="GO:0000977">
    <property type="term" value="F:RNA polymerase II transcription regulatory region sequence-specific DNA binding"/>
    <property type="evidence" value="ECO:0007669"/>
    <property type="project" value="TreeGrafter"/>
</dbReference>
<dbReference type="Gene3D" id="2.10.110.10">
    <property type="entry name" value="Cysteine Rich Protein"/>
    <property type="match status" value="1"/>
</dbReference>
<keyword evidence="4 9" id="KW-0862">Zinc</keyword>
<feature type="domain" description="LIM zinc-binding" evidence="10">
    <location>
        <begin position="22"/>
        <end position="79"/>
    </location>
</feature>
<dbReference type="GO" id="GO:0005634">
    <property type="term" value="C:nucleus"/>
    <property type="evidence" value="ECO:0007669"/>
    <property type="project" value="UniProtKB-SubCell"/>
</dbReference>
<dbReference type="InterPro" id="IPR050453">
    <property type="entry name" value="LIM_Homeobox_TF"/>
</dbReference>
<keyword evidence="2 9" id="KW-0479">Metal-binding</keyword>
<evidence type="ECO:0000256" key="1">
    <source>
        <dbReference type="ARBA" id="ARBA00004123"/>
    </source>
</evidence>
<dbReference type="PANTHER" id="PTHR24208">
    <property type="entry name" value="LIM/HOMEOBOX PROTEIN LHX"/>
    <property type="match status" value="1"/>
</dbReference>
<keyword evidence="5 9" id="KW-0440">LIM domain</keyword>
<dbReference type="GO" id="GO:0000981">
    <property type="term" value="F:DNA-binding transcription factor activity, RNA polymerase II-specific"/>
    <property type="evidence" value="ECO:0007669"/>
    <property type="project" value="TreeGrafter"/>
</dbReference>
<dbReference type="PROSITE" id="PS00478">
    <property type="entry name" value="LIM_DOMAIN_1"/>
    <property type="match status" value="1"/>
</dbReference>
<dbReference type="Proteomes" id="UP000440578">
    <property type="component" value="Unassembled WGS sequence"/>
</dbReference>
<accession>A0A6A4WJL3</accession>
<evidence type="ECO:0000259" key="10">
    <source>
        <dbReference type="PROSITE" id="PS50023"/>
    </source>
</evidence>
<evidence type="ECO:0000256" key="7">
    <source>
        <dbReference type="ARBA" id="ARBA00023155"/>
    </source>
</evidence>
<evidence type="ECO:0000256" key="9">
    <source>
        <dbReference type="PROSITE-ProRule" id="PRU00125"/>
    </source>
</evidence>
<dbReference type="AlphaFoldDB" id="A0A6A4WJL3"/>
<gene>
    <name evidence="11" type="primary">lmx1b.1</name>
    <name evidence="11" type="ORF">FJT64_024260</name>
</gene>
<name>A0A6A4WJL3_AMPAM</name>
<dbReference type="Pfam" id="PF00412">
    <property type="entry name" value="LIM"/>
    <property type="match status" value="1"/>
</dbReference>
<proteinExistence type="predicted"/>
<evidence type="ECO:0000256" key="6">
    <source>
        <dbReference type="ARBA" id="ARBA00023125"/>
    </source>
</evidence>
<keyword evidence="12" id="KW-1185">Reference proteome</keyword>
<reference evidence="11 12" key="1">
    <citation type="submission" date="2019-07" db="EMBL/GenBank/DDBJ databases">
        <title>Draft genome assembly of a fouling barnacle, Amphibalanus amphitrite (Darwin, 1854): The first reference genome for Thecostraca.</title>
        <authorList>
            <person name="Kim W."/>
        </authorList>
    </citation>
    <scope>NUCLEOTIDE SEQUENCE [LARGE SCALE GENOMIC DNA]</scope>
    <source>
        <strain evidence="11">SNU_AA5</strain>
        <tissue evidence="11">Soma without cirri and trophi</tissue>
    </source>
</reference>
<evidence type="ECO:0000256" key="3">
    <source>
        <dbReference type="ARBA" id="ARBA00022737"/>
    </source>
</evidence>
<evidence type="ECO:0000256" key="2">
    <source>
        <dbReference type="ARBA" id="ARBA00022723"/>
    </source>
</evidence>
<organism evidence="11 12">
    <name type="scientific">Amphibalanus amphitrite</name>
    <name type="common">Striped barnacle</name>
    <name type="synonym">Balanus amphitrite</name>
    <dbReference type="NCBI Taxonomy" id="1232801"/>
    <lineage>
        <taxon>Eukaryota</taxon>
        <taxon>Metazoa</taxon>
        <taxon>Ecdysozoa</taxon>
        <taxon>Arthropoda</taxon>
        <taxon>Crustacea</taxon>
        <taxon>Multicrustacea</taxon>
        <taxon>Cirripedia</taxon>
        <taxon>Thoracica</taxon>
        <taxon>Thoracicalcarea</taxon>
        <taxon>Balanomorpha</taxon>
        <taxon>Balanoidea</taxon>
        <taxon>Balanidae</taxon>
        <taxon>Amphibalaninae</taxon>
        <taxon>Amphibalanus</taxon>
    </lineage>
</organism>
<dbReference type="InterPro" id="IPR001781">
    <property type="entry name" value="Znf_LIM"/>
</dbReference>
<comment type="caution">
    <text evidence="11">The sequence shown here is derived from an EMBL/GenBank/DDBJ whole genome shotgun (WGS) entry which is preliminary data.</text>
</comment>
<keyword evidence="8" id="KW-0539">Nucleus</keyword>
<dbReference type="SUPFAM" id="SSF57716">
    <property type="entry name" value="Glucocorticoid receptor-like (DNA-binding domain)"/>
    <property type="match status" value="2"/>
</dbReference>
<protein>
    <submittedName>
        <fullName evidence="11">LIM homeobox transcription factor 1-beta.1</fullName>
    </submittedName>
</protein>
<keyword evidence="3" id="KW-0677">Repeat</keyword>
<sequence>MLGTSRIGSGVSSGEVKCEQLECCAGCSLKITDRFLLRMMDASWHEECLVCSVCRVRLTQSCFTKDNKVFCKYDYERWV</sequence>
<evidence type="ECO:0000256" key="4">
    <source>
        <dbReference type="ARBA" id="ARBA00022833"/>
    </source>
</evidence>
<dbReference type="SMART" id="SM00132">
    <property type="entry name" value="LIM"/>
    <property type="match status" value="1"/>
</dbReference>
<dbReference type="OrthoDB" id="10068367at2759"/>
<dbReference type="EMBL" id="VIIS01000912">
    <property type="protein sequence ID" value="KAF0303840.1"/>
    <property type="molecule type" value="Genomic_DNA"/>
</dbReference>
<comment type="subcellular location">
    <subcellularLocation>
        <location evidence="1">Nucleus</location>
    </subcellularLocation>
</comment>
<dbReference type="GO" id="GO:0030182">
    <property type="term" value="P:neuron differentiation"/>
    <property type="evidence" value="ECO:0007669"/>
    <property type="project" value="TreeGrafter"/>
</dbReference>
<dbReference type="PANTHER" id="PTHR24208:SF166">
    <property type="entry name" value="LIM HOMEOBOX TRANSCRIPTION FACTOR 1 ALPHA, ISOFORM B"/>
    <property type="match status" value="1"/>
</dbReference>
<dbReference type="FunFam" id="2.10.110.10:FF:000006">
    <property type="entry name" value="LIM homeobox transcription factor 1-beta"/>
    <property type="match status" value="1"/>
</dbReference>
<keyword evidence="6 11" id="KW-0238">DNA-binding</keyword>